<keyword evidence="3" id="KW-1185">Reference proteome</keyword>
<dbReference type="STRING" id="1390249.BHU72_07485"/>
<evidence type="ECO:0008006" key="4">
    <source>
        <dbReference type="Google" id="ProtNLM"/>
    </source>
</evidence>
<evidence type="ECO:0000256" key="1">
    <source>
        <dbReference type="SAM" id="Coils"/>
    </source>
</evidence>
<dbReference type="EMBL" id="MJAT01000035">
    <property type="protein sequence ID" value="OEH85019.1"/>
    <property type="molecule type" value="Genomic_DNA"/>
</dbReference>
<reference evidence="2 3" key="1">
    <citation type="submission" date="2016-09" db="EMBL/GenBank/DDBJ databases">
        <title>Desulfuribacillus arsenicus sp. nov., an obligately anaerobic, dissimilatory arsenic- and antimonate-reducing bacterium isolated from anoxic sediments.</title>
        <authorList>
            <person name="Abin C.A."/>
            <person name="Hollibaugh J.T."/>
        </authorList>
    </citation>
    <scope>NUCLEOTIDE SEQUENCE [LARGE SCALE GENOMIC DNA]</scope>
    <source>
        <strain evidence="2 3">MLFW-2</strain>
    </source>
</reference>
<dbReference type="RefSeq" id="WP_069702754.1">
    <property type="nucleotide sequence ID" value="NZ_MJAT01000035.1"/>
</dbReference>
<gene>
    <name evidence="2" type="ORF">BHU72_07485</name>
</gene>
<proteinExistence type="predicted"/>
<protein>
    <recommendedName>
        <fullName evidence="4">DUF2325 domain-containing protein</fullName>
    </recommendedName>
</protein>
<sequence>MDNTFAKDILEFYGVTPVAYVDCPECGGVHEISLEKTPEKLPISSLPWVLFFKDLYILPGLVCCGKNMYPTHIRIKHTAVISKELEDELFADHQSYHIGTLKVPVITNEPLGYPITRSYLEQIDIQKQLDQQNRLLARKQQEFYETCYTYFSIHFEEIIQEIDGTEIVDVFHTIAETPFGIHIKETKYPKNKKDKKARLNWVKKQIRSIIEHEGEEGTRVVYYLIVKYFVEWELIQGIYYLHWNVPKYQKMIGKKLLLYMILQFPLTSYFSYLREEALSKLIQSKGSHRKKSEVVDIVQKNLDKANETIEKMKHTILRQKESIILFENKVKELESKNDAITKQLQAREEQGTDAAQTRKIKELKGIIDELRADLVPLRELKEDVVRKMEEDSEKELLDTLDEKVRELDILGSTIESNEEILRGKTIGVFGDIQFSQDDLDTGEAPFRILNSISVQDIEGLSLMKKSDVLVVLTQHISHNCMWTIKAHASSRSVPVLFTRHTNLKIIVNQAAKIVKLQQSRENISK</sequence>
<dbReference type="OrthoDB" id="2793163at2"/>
<organism evidence="2 3">
    <name type="scientific">Desulfuribacillus stibiiarsenatis</name>
    <dbReference type="NCBI Taxonomy" id="1390249"/>
    <lineage>
        <taxon>Bacteria</taxon>
        <taxon>Bacillati</taxon>
        <taxon>Bacillota</taxon>
        <taxon>Desulfuribacillia</taxon>
        <taxon>Desulfuribacillales</taxon>
        <taxon>Desulfuribacillaceae</taxon>
        <taxon>Desulfuribacillus</taxon>
    </lineage>
</organism>
<keyword evidence="1" id="KW-0175">Coiled coil</keyword>
<feature type="coiled-coil region" evidence="1">
    <location>
        <begin position="295"/>
        <end position="350"/>
    </location>
</feature>
<comment type="caution">
    <text evidence="2">The sequence shown here is derived from an EMBL/GenBank/DDBJ whole genome shotgun (WGS) entry which is preliminary data.</text>
</comment>
<name>A0A1E5L4X5_9FIRM</name>
<dbReference type="Proteomes" id="UP000095255">
    <property type="component" value="Unassembled WGS sequence"/>
</dbReference>
<dbReference type="AlphaFoldDB" id="A0A1E5L4X5"/>
<evidence type="ECO:0000313" key="3">
    <source>
        <dbReference type="Proteomes" id="UP000095255"/>
    </source>
</evidence>
<accession>A0A1E5L4X5</accession>
<evidence type="ECO:0000313" key="2">
    <source>
        <dbReference type="EMBL" id="OEH85019.1"/>
    </source>
</evidence>